<dbReference type="GO" id="GO:0061863">
    <property type="term" value="F:microtubule plus end polymerase"/>
    <property type="evidence" value="ECO:0007669"/>
    <property type="project" value="InterPro"/>
</dbReference>
<dbReference type="GO" id="GO:0051010">
    <property type="term" value="F:microtubule plus-end binding"/>
    <property type="evidence" value="ECO:0007669"/>
    <property type="project" value="InterPro"/>
</dbReference>
<keyword evidence="3" id="KW-0206">Cytoskeleton</keyword>
<dbReference type="SUPFAM" id="SSF48371">
    <property type="entry name" value="ARM repeat"/>
    <property type="match status" value="1"/>
</dbReference>
<dbReference type="GO" id="GO:0007051">
    <property type="term" value="P:spindle organization"/>
    <property type="evidence" value="ECO:0007669"/>
    <property type="project" value="InterPro"/>
</dbReference>
<feature type="domain" description="TOG" evidence="5">
    <location>
        <begin position="268"/>
        <end position="429"/>
    </location>
</feature>
<name>A0A183A1M1_9TREM</name>
<feature type="region of interest" description="Disordered" evidence="4">
    <location>
        <begin position="225"/>
        <end position="255"/>
    </location>
</feature>
<dbReference type="InterPro" id="IPR048491">
    <property type="entry name" value="XMAP215_CLASP_TOG"/>
</dbReference>
<evidence type="ECO:0000313" key="7">
    <source>
        <dbReference type="Proteomes" id="UP000272942"/>
    </source>
</evidence>
<keyword evidence="7" id="KW-1185">Reference proteome</keyword>
<proteinExistence type="predicted"/>
<evidence type="ECO:0000313" key="6">
    <source>
        <dbReference type="EMBL" id="VDP30039.1"/>
    </source>
</evidence>
<dbReference type="InterPro" id="IPR045110">
    <property type="entry name" value="XMAP215"/>
</dbReference>
<dbReference type="Gene3D" id="1.25.10.10">
    <property type="entry name" value="Leucine-rich Repeat Variant"/>
    <property type="match status" value="2"/>
</dbReference>
<reference evidence="6 7" key="2">
    <citation type="submission" date="2018-11" db="EMBL/GenBank/DDBJ databases">
        <authorList>
            <consortium name="Pathogen Informatics"/>
        </authorList>
    </citation>
    <scope>NUCLEOTIDE SEQUENCE [LARGE SCALE GENOMIC DNA]</scope>
    <source>
        <strain evidence="6 7">Egypt</strain>
    </source>
</reference>
<keyword evidence="2" id="KW-0963">Cytoplasm</keyword>
<dbReference type="InterPro" id="IPR034085">
    <property type="entry name" value="TOG"/>
</dbReference>
<evidence type="ECO:0000259" key="5">
    <source>
        <dbReference type="SMART" id="SM01349"/>
    </source>
</evidence>
<evidence type="ECO:0000313" key="8">
    <source>
        <dbReference type="WBParaSite" id="ECPE_0000085601-mRNA-1"/>
    </source>
</evidence>
<feature type="domain" description="TOG" evidence="5">
    <location>
        <begin position="1"/>
        <end position="227"/>
    </location>
</feature>
<accession>A0A183A1M1</accession>
<dbReference type="EMBL" id="UZAN01003650">
    <property type="protein sequence ID" value="VDP30039.1"/>
    <property type="molecule type" value="Genomic_DNA"/>
</dbReference>
<evidence type="ECO:0000256" key="2">
    <source>
        <dbReference type="ARBA" id="ARBA00022490"/>
    </source>
</evidence>
<dbReference type="SMART" id="SM01349">
    <property type="entry name" value="TOG"/>
    <property type="match status" value="2"/>
</dbReference>
<dbReference type="GO" id="GO:0030951">
    <property type="term" value="P:establishment or maintenance of microtubule cytoskeleton polarity"/>
    <property type="evidence" value="ECO:0007669"/>
    <property type="project" value="InterPro"/>
</dbReference>
<dbReference type="GO" id="GO:0005856">
    <property type="term" value="C:cytoskeleton"/>
    <property type="evidence" value="ECO:0007669"/>
    <property type="project" value="UniProtKB-SubCell"/>
</dbReference>
<dbReference type="PANTHER" id="PTHR12609">
    <property type="entry name" value="MICROTUBULE ASSOCIATED PROTEIN XMAP215"/>
    <property type="match status" value="1"/>
</dbReference>
<dbReference type="InterPro" id="IPR016024">
    <property type="entry name" value="ARM-type_fold"/>
</dbReference>
<reference evidence="8" key="1">
    <citation type="submission" date="2016-06" db="UniProtKB">
        <authorList>
            <consortium name="WormBaseParasite"/>
        </authorList>
    </citation>
    <scope>IDENTIFICATION</scope>
</reference>
<dbReference type="WBParaSite" id="ECPE_0000085601-mRNA-1">
    <property type="protein sequence ID" value="ECPE_0000085601-mRNA-1"/>
    <property type="gene ID" value="ECPE_0000085601"/>
</dbReference>
<dbReference type="OrthoDB" id="6276428at2759"/>
<dbReference type="Pfam" id="PF21041">
    <property type="entry name" value="XMAP215_CLASP_TOG"/>
    <property type="match status" value="1"/>
</dbReference>
<dbReference type="AlphaFoldDB" id="A0A183A1M1"/>
<dbReference type="InterPro" id="IPR011989">
    <property type="entry name" value="ARM-like"/>
</dbReference>
<gene>
    <name evidence="6" type="ORF">ECPE_LOCUS856</name>
</gene>
<dbReference type="GO" id="GO:0046785">
    <property type="term" value="P:microtubule polymerization"/>
    <property type="evidence" value="ECO:0007669"/>
    <property type="project" value="InterPro"/>
</dbReference>
<comment type="subcellular location">
    <subcellularLocation>
        <location evidence="1">Cytoplasm</location>
        <location evidence="1">Cytoskeleton</location>
    </subcellularLocation>
</comment>
<dbReference type="FunFam" id="1.25.10.10:FF:000063">
    <property type="entry name" value="Putative cytoskeleton-associated protein 5"/>
    <property type="match status" value="1"/>
</dbReference>
<sequence>MSDEDEWKKLPTLSKVQHQQWKARLEGYNEAQKLFSTQTSETAPVFNEYVGIMKKFVNDPNAVALESALDAVLVYFENSTVSGKCAGDVCAGLIVKCLSSPRAKTRDKAIECLLQIVENEKHEVAGEELLKGLSNKNPKVVVGCLQTLRETLNLFGPKVVPMKALFKQLPRLFDDRDKNVRGEAKNITVEIHRWIGAASKTFFNELKPVVVTELNAILDELPPEKPTPVRYLRSQKPKEEPGSTADGGGGGSAATGVGIAAEAEEELDLVDPVNVLAQVPNDYWTLITEKKWQERQQALESLEKVTNVPLIAPGDFGDLIRSLLNVVNKDTNIVLATMATKILGQLASGLRKKYAPYAQQTIAACLQKFKERKPTVVAALRDTIDAAAKSVSVSSHKFESVYELLLLRVALLTHLHSWTTNHYRLFLPKEYVDD</sequence>
<dbReference type="Proteomes" id="UP000272942">
    <property type="component" value="Unassembled WGS sequence"/>
</dbReference>
<protein>
    <submittedName>
        <fullName evidence="8">Cytoskeleton-associated protein 5</fullName>
    </submittedName>
</protein>
<organism evidence="8">
    <name type="scientific">Echinostoma caproni</name>
    <dbReference type="NCBI Taxonomy" id="27848"/>
    <lineage>
        <taxon>Eukaryota</taxon>
        <taxon>Metazoa</taxon>
        <taxon>Spiralia</taxon>
        <taxon>Lophotrochozoa</taxon>
        <taxon>Platyhelminthes</taxon>
        <taxon>Trematoda</taxon>
        <taxon>Digenea</taxon>
        <taxon>Plagiorchiida</taxon>
        <taxon>Echinostomata</taxon>
        <taxon>Echinostomatoidea</taxon>
        <taxon>Echinostomatidae</taxon>
        <taxon>Echinostoma</taxon>
    </lineage>
</organism>
<evidence type="ECO:0000256" key="4">
    <source>
        <dbReference type="SAM" id="MobiDB-lite"/>
    </source>
</evidence>
<evidence type="ECO:0000256" key="1">
    <source>
        <dbReference type="ARBA" id="ARBA00004245"/>
    </source>
</evidence>
<evidence type="ECO:0000256" key="3">
    <source>
        <dbReference type="ARBA" id="ARBA00023212"/>
    </source>
</evidence>